<organism evidence="8">
    <name type="scientific">Mesoaciditoga lauensis</name>
    <dbReference type="NCBI Taxonomy" id="1495039"/>
    <lineage>
        <taxon>Bacteria</taxon>
        <taxon>Thermotogati</taxon>
        <taxon>Thermotogota</taxon>
        <taxon>Thermotogae</taxon>
        <taxon>Mesoaciditogales</taxon>
        <taxon>Mesoaciditogaceae</taxon>
        <taxon>Mesoaciditoga</taxon>
    </lineage>
</organism>
<protein>
    <recommendedName>
        <fullName evidence="6">Aminotransferase</fullName>
        <ecNumber evidence="6">2.6.1.-</ecNumber>
    </recommendedName>
</protein>
<dbReference type="CDD" id="cd00609">
    <property type="entry name" value="AAT_like"/>
    <property type="match status" value="1"/>
</dbReference>
<dbReference type="GO" id="GO:0008483">
    <property type="term" value="F:transaminase activity"/>
    <property type="evidence" value="ECO:0007669"/>
    <property type="project" value="UniProtKB-KW"/>
</dbReference>
<dbReference type="PANTHER" id="PTHR46383:SF2">
    <property type="entry name" value="AMINOTRANSFERASE"/>
    <property type="match status" value="1"/>
</dbReference>
<evidence type="ECO:0000256" key="1">
    <source>
        <dbReference type="ARBA" id="ARBA00001933"/>
    </source>
</evidence>
<name>A0A7V3VSV5_9BACT</name>
<comment type="cofactor">
    <cofactor evidence="1 6">
        <name>pyridoxal 5'-phosphate</name>
        <dbReference type="ChEBI" id="CHEBI:597326"/>
    </cofactor>
</comment>
<reference evidence="8" key="1">
    <citation type="journal article" date="2020" name="mSystems">
        <title>Genome- and Community-Level Interaction Insights into Carbon Utilization and Element Cycling Functions of Hydrothermarchaeota in Hydrothermal Sediment.</title>
        <authorList>
            <person name="Zhou Z."/>
            <person name="Liu Y."/>
            <person name="Xu W."/>
            <person name="Pan J."/>
            <person name="Luo Z.H."/>
            <person name="Li M."/>
        </authorList>
    </citation>
    <scope>NUCLEOTIDE SEQUENCE [LARGE SCALE GENOMIC DNA]</scope>
    <source>
        <strain evidence="8">SpSt-966</strain>
    </source>
</reference>
<dbReference type="GO" id="GO:0006520">
    <property type="term" value="P:amino acid metabolic process"/>
    <property type="evidence" value="ECO:0007669"/>
    <property type="project" value="InterPro"/>
</dbReference>
<dbReference type="InterPro" id="IPR015424">
    <property type="entry name" value="PyrdxlP-dep_Trfase"/>
</dbReference>
<comment type="similarity">
    <text evidence="2 6">Belongs to the class-I pyridoxal-phosphate-dependent aminotransferase family.</text>
</comment>
<keyword evidence="3 6" id="KW-0032">Aminotransferase</keyword>
<evidence type="ECO:0000256" key="5">
    <source>
        <dbReference type="ARBA" id="ARBA00022898"/>
    </source>
</evidence>
<proteinExistence type="inferred from homology"/>
<evidence type="ECO:0000259" key="7">
    <source>
        <dbReference type="Pfam" id="PF00155"/>
    </source>
</evidence>
<dbReference type="PRINTS" id="PR00753">
    <property type="entry name" value="ACCSYNTHASE"/>
</dbReference>
<dbReference type="Gene3D" id="3.40.640.10">
    <property type="entry name" value="Type I PLP-dependent aspartate aminotransferase-like (Major domain)"/>
    <property type="match status" value="1"/>
</dbReference>
<dbReference type="InterPro" id="IPR004839">
    <property type="entry name" value="Aminotransferase_I/II_large"/>
</dbReference>
<evidence type="ECO:0000256" key="2">
    <source>
        <dbReference type="ARBA" id="ARBA00007441"/>
    </source>
</evidence>
<comment type="caution">
    <text evidence="8">The sequence shown here is derived from an EMBL/GenBank/DDBJ whole genome shotgun (WGS) entry which is preliminary data.</text>
</comment>
<dbReference type="InterPro" id="IPR015422">
    <property type="entry name" value="PyrdxlP-dep_Trfase_small"/>
</dbReference>
<dbReference type="InterPro" id="IPR004838">
    <property type="entry name" value="NHTrfase_class1_PyrdxlP-BS"/>
</dbReference>
<feature type="domain" description="Aminotransferase class I/classII large" evidence="7">
    <location>
        <begin position="38"/>
        <end position="387"/>
    </location>
</feature>
<evidence type="ECO:0000256" key="4">
    <source>
        <dbReference type="ARBA" id="ARBA00022679"/>
    </source>
</evidence>
<keyword evidence="4 6" id="KW-0808">Transferase</keyword>
<evidence type="ECO:0000313" key="8">
    <source>
        <dbReference type="EMBL" id="HGE75527.1"/>
    </source>
</evidence>
<dbReference type="InterPro" id="IPR050596">
    <property type="entry name" value="AspAT/PAT-like"/>
</dbReference>
<dbReference type="InterPro" id="IPR015421">
    <property type="entry name" value="PyrdxlP-dep_Trfase_major"/>
</dbReference>
<dbReference type="EMBL" id="DTPE01000210">
    <property type="protein sequence ID" value="HGE75527.1"/>
    <property type="molecule type" value="Genomic_DNA"/>
</dbReference>
<evidence type="ECO:0000256" key="3">
    <source>
        <dbReference type="ARBA" id="ARBA00022576"/>
    </source>
</evidence>
<dbReference type="GO" id="GO:0030170">
    <property type="term" value="F:pyridoxal phosphate binding"/>
    <property type="evidence" value="ECO:0007669"/>
    <property type="project" value="InterPro"/>
</dbReference>
<dbReference type="PANTHER" id="PTHR46383">
    <property type="entry name" value="ASPARTATE AMINOTRANSFERASE"/>
    <property type="match status" value="1"/>
</dbReference>
<keyword evidence="5" id="KW-0663">Pyridoxal phosphate</keyword>
<dbReference type="AlphaFoldDB" id="A0A7V3VSV5"/>
<dbReference type="Pfam" id="PF00155">
    <property type="entry name" value="Aminotran_1_2"/>
    <property type="match status" value="1"/>
</dbReference>
<evidence type="ECO:0000256" key="6">
    <source>
        <dbReference type="RuleBase" id="RU000481"/>
    </source>
</evidence>
<dbReference type="EC" id="2.6.1.-" evidence="6"/>
<gene>
    <name evidence="8" type="ORF">ENX73_05330</name>
</gene>
<dbReference type="PROSITE" id="PS00105">
    <property type="entry name" value="AA_TRANSFER_CLASS_1"/>
    <property type="match status" value="1"/>
</dbReference>
<sequence length="405" mass="45981">MERHNSLSRRAQEIPASPIRKLIPYADEAKKRGIKVYHLNIGQPDLKTPQIYFDRIKGFSGVDDYTNSAGLIELREAFAKYYKTWSIPFETNEIIITEGGSEAVSFAIATVADPGDDIMVIEPFYANYTAFSKFLSVNVVPVTSKPENGYRMPPLEDFERALTSKTRAILFPNPGNPNGVVYTKDELQMLMDFAVRNDLYIISDEVYREITFDGLKAYSMMDFGNQERVIIADSLSKRFNICGARIGAISSKNKKIMDAVMRMAMARLAANHISQYGAIGLFDLDNSYFKEMTKEYQNRRDVVYNELKKIPGIILNKPEGAFYMAAKIPVDDSEEFVKWMLQNFSYQNKTTMVAPLEGFYVTPNLGKSEIRIAYVLNSEELKDACSILARGLEVYNSEKKISVKR</sequence>
<dbReference type="SUPFAM" id="SSF53383">
    <property type="entry name" value="PLP-dependent transferases"/>
    <property type="match status" value="1"/>
</dbReference>
<dbReference type="NCBIfam" id="NF005744">
    <property type="entry name" value="PRK07568.1"/>
    <property type="match status" value="1"/>
</dbReference>
<accession>A0A7V3VSV5</accession>
<dbReference type="Gene3D" id="3.90.1150.10">
    <property type="entry name" value="Aspartate Aminotransferase, domain 1"/>
    <property type="match status" value="1"/>
</dbReference>